<protein>
    <submittedName>
        <fullName evidence="3">Secretion</fullName>
    </submittedName>
</protein>
<dbReference type="Proteomes" id="UP000276133">
    <property type="component" value="Unassembled WGS sequence"/>
</dbReference>
<organism evidence="3 4">
    <name type="scientific">Brachionus plicatilis</name>
    <name type="common">Marine rotifer</name>
    <name type="synonym">Brachionus muelleri</name>
    <dbReference type="NCBI Taxonomy" id="10195"/>
    <lineage>
        <taxon>Eukaryota</taxon>
        <taxon>Metazoa</taxon>
        <taxon>Spiralia</taxon>
        <taxon>Gnathifera</taxon>
        <taxon>Rotifera</taxon>
        <taxon>Eurotatoria</taxon>
        <taxon>Monogononta</taxon>
        <taxon>Pseudotrocha</taxon>
        <taxon>Ploima</taxon>
        <taxon>Brachionidae</taxon>
        <taxon>Brachionus</taxon>
    </lineage>
</organism>
<evidence type="ECO:0000313" key="3">
    <source>
        <dbReference type="EMBL" id="RNA09919.1"/>
    </source>
</evidence>
<dbReference type="InterPro" id="IPR001283">
    <property type="entry name" value="CRISP-related"/>
</dbReference>
<evidence type="ECO:0000259" key="2">
    <source>
        <dbReference type="SMART" id="SM00198"/>
    </source>
</evidence>
<keyword evidence="1" id="KW-0732">Signal</keyword>
<evidence type="ECO:0000313" key="4">
    <source>
        <dbReference type="Proteomes" id="UP000276133"/>
    </source>
</evidence>
<name>A0A3M7QF62_BRAPC</name>
<dbReference type="InterPro" id="IPR018244">
    <property type="entry name" value="Allrgn_V5/Tpx1_CS"/>
</dbReference>
<dbReference type="InterPro" id="IPR034113">
    <property type="entry name" value="SCP_GAPR1-like"/>
</dbReference>
<sequence length="186" mass="21645">MKTVLNVFLIALSWTLFNGTLSKTPSKACLNDFRKYALNAHNVFRNYHRTPPLKSNISLTTMAQKYANFLAESNLFKHSYSGYGENLARAAFTYSQNINCRYWAVYLTSQWYREISLYNFNYPRYYHGTGHFTQIVWKSTTQVGIGLAIVNRIVNNRNATVLYYVANYLRPGNVRSQFAKNVLRVY</sequence>
<proteinExistence type="predicted"/>
<feature type="chain" id="PRO_5017936554" evidence="1">
    <location>
        <begin position="23"/>
        <end position="186"/>
    </location>
</feature>
<dbReference type="InterPro" id="IPR035940">
    <property type="entry name" value="CAP_sf"/>
</dbReference>
<dbReference type="SUPFAM" id="SSF55797">
    <property type="entry name" value="PR-1-like"/>
    <property type="match status" value="1"/>
</dbReference>
<accession>A0A3M7QF62</accession>
<dbReference type="CDD" id="cd05382">
    <property type="entry name" value="CAP_GAPR1-like"/>
    <property type="match status" value="1"/>
</dbReference>
<dbReference type="AlphaFoldDB" id="A0A3M7QF62"/>
<feature type="domain" description="SCP" evidence="2">
    <location>
        <begin position="32"/>
        <end position="176"/>
    </location>
</feature>
<keyword evidence="4" id="KW-1185">Reference proteome</keyword>
<comment type="caution">
    <text evidence="3">The sequence shown here is derived from an EMBL/GenBank/DDBJ whole genome shotgun (WGS) entry which is preliminary data.</text>
</comment>
<dbReference type="STRING" id="10195.A0A3M7QF62"/>
<dbReference type="Pfam" id="PF00188">
    <property type="entry name" value="CAP"/>
    <property type="match status" value="1"/>
</dbReference>
<dbReference type="SMART" id="SM00198">
    <property type="entry name" value="SCP"/>
    <property type="match status" value="1"/>
</dbReference>
<dbReference type="PROSITE" id="PS01009">
    <property type="entry name" value="CRISP_1"/>
    <property type="match status" value="1"/>
</dbReference>
<reference evidence="3 4" key="1">
    <citation type="journal article" date="2018" name="Sci. Rep.">
        <title>Genomic signatures of local adaptation to the degree of environmental predictability in rotifers.</title>
        <authorList>
            <person name="Franch-Gras L."/>
            <person name="Hahn C."/>
            <person name="Garcia-Roger E.M."/>
            <person name="Carmona M.J."/>
            <person name="Serra M."/>
            <person name="Gomez A."/>
        </authorList>
    </citation>
    <scope>NUCLEOTIDE SEQUENCE [LARGE SCALE GENOMIC DNA]</scope>
    <source>
        <strain evidence="3">HYR1</strain>
    </source>
</reference>
<dbReference type="InterPro" id="IPR014044">
    <property type="entry name" value="CAP_dom"/>
</dbReference>
<dbReference type="PRINTS" id="PR00837">
    <property type="entry name" value="V5TPXLIKE"/>
</dbReference>
<dbReference type="PANTHER" id="PTHR10334">
    <property type="entry name" value="CYSTEINE-RICH SECRETORY PROTEIN-RELATED"/>
    <property type="match status" value="1"/>
</dbReference>
<dbReference type="Gene3D" id="3.40.33.10">
    <property type="entry name" value="CAP"/>
    <property type="match status" value="1"/>
</dbReference>
<gene>
    <name evidence="3" type="ORF">BpHYR1_006984</name>
</gene>
<evidence type="ECO:0000256" key="1">
    <source>
        <dbReference type="SAM" id="SignalP"/>
    </source>
</evidence>
<dbReference type="EMBL" id="REGN01006338">
    <property type="protein sequence ID" value="RNA09919.1"/>
    <property type="molecule type" value="Genomic_DNA"/>
</dbReference>
<dbReference type="GO" id="GO:0005576">
    <property type="term" value="C:extracellular region"/>
    <property type="evidence" value="ECO:0007669"/>
    <property type="project" value="InterPro"/>
</dbReference>
<feature type="signal peptide" evidence="1">
    <location>
        <begin position="1"/>
        <end position="22"/>
    </location>
</feature>
<dbReference type="OrthoDB" id="337038at2759"/>